<gene>
    <name evidence="3" type="ORF">B4N89_16390</name>
</gene>
<dbReference type="PANTHER" id="PTHR12049">
    <property type="entry name" value="PROTEIN ARGININE METHYLTRANSFERASE NDUFAF7, MITOCHONDRIAL"/>
    <property type="match status" value="1"/>
</dbReference>
<evidence type="ECO:0000256" key="2">
    <source>
        <dbReference type="ARBA" id="ARBA00022679"/>
    </source>
</evidence>
<evidence type="ECO:0000313" key="4">
    <source>
        <dbReference type="Proteomes" id="UP000190037"/>
    </source>
</evidence>
<accession>A0A1T3P063</accession>
<dbReference type="RefSeq" id="WP_078976570.1">
    <property type="nucleotide sequence ID" value="NZ_MWQN01000001.1"/>
</dbReference>
<keyword evidence="2" id="KW-0808">Transferase</keyword>
<dbReference type="EMBL" id="MWQN01000001">
    <property type="protein sequence ID" value="OPC82301.1"/>
    <property type="molecule type" value="Genomic_DNA"/>
</dbReference>
<evidence type="ECO:0008006" key="5">
    <source>
        <dbReference type="Google" id="ProtNLM"/>
    </source>
</evidence>
<evidence type="ECO:0000256" key="1">
    <source>
        <dbReference type="ARBA" id="ARBA00022603"/>
    </source>
</evidence>
<name>A0A1T3P063_9ACTN</name>
<sequence>MERWLTWQEATRRALYGAEGFYRRAEGPAGHFRTSVHASPLFARALADLAAASGLDTVVDVGAGRGELLIALCRIAPHLESVGVDVADRPEVLPPSIGWGPEIPAGRNVLLVANEWLDNIPVDVVEVDARGVVRVVEVDVRTGHERLGAPVGGEDARWLERWWPLGDARPGRRAEIGAPRDAAWARAVGRLERGVAVAIDYGHVGEGRPPYGSLAGYRQGRQVPPVPDGTCDVTCHVAMDAVAAAGEAAGAGGTVLTTQRHALRALGVTGQRPPYALARTDPTAYLSALRDAGEAGELTAQGGLGDFHWLTQTTPPP</sequence>
<dbReference type="OrthoDB" id="4856867at2"/>
<dbReference type="PANTHER" id="PTHR12049:SF7">
    <property type="entry name" value="PROTEIN ARGININE METHYLTRANSFERASE NDUFAF7, MITOCHONDRIAL"/>
    <property type="match status" value="1"/>
</dbReference>
<dbReference type="Gene3D" id="3.40.50.12710">
    <property type="match status" value="1"/>
</dbReference>
<dbReference type="InterPro" id="IPR038375">
    <property type="entry name" value="NDUFAF7_sf"/>
</dbReference>
<dbReference type="InterPro" id="IPR003788">
    <property type="entry name" value="NDUFAF7"/>
</dbReference>
<proteinExistence type="predicted"/>
<organism evidence="3 4">
    <name type="scientific">Embleya scabrispora</name>
    <dbReference type="NCBI Taxonomy" id="159449"/>
    <lineage>
        <taxon>Bacteria</taxon>
        <taxon>Bacillati</taxon>
        <taxon>Actinomycetota</taxon>
        <taxon>Actinomycetes</taxon>
        <taxon>Kitasatosporales</taxon>
        <taxon>Streptomycetaceae</taxon>
        <taxon>Embleya</taxon>
    </lineage>
</organism>
<protein>
    <recommendedName>
        <fullName evidence="5">SAM-dependent methyltransferase</fullName>
    </recommendedName>
</protein>
<dbReference type="AlphaFoldDB" id="A0A1T3P063"/>
<keyword evidence="1" id="KW-0489">Methyltransferase</keyword>
<dbReference type="STRING" id="159449.B4N89_16390"/>
<reference evidence="3 4" key="1">
    <citation type="submission" date="2017-03" db="EMBL/GenBank/DDBJ databases">
        <title>Draft genome sequence of Streptomyces scabrisporus NF3, endophyte isolated from Amphipterygium adstringens.</title>
        <authorList>
            <person name="Vazquez M."/>
            <person name="Ceapa C.D."/>
            <person name="Rodriguez Luna D."/>
            <person name="Sanchez Esquivel S."/>
        </authorList>
    </citation>
    <scope>NUCLEOTIDE SEQUENCE [LARGE SCALE GENOMIC DNA]</scope>
    <source>
        <strain evidence="3 4">NF3</strain>
    </source>
</reference>
<evidence type="ECO:0000313" key="3">
    <source>
        <dbReference type="EMBL" id="OPC82301.1"/>
    </source>
</evidence>
<comment type="caution">
    <text evidence="3">The sequence shown here is derived from an EMBL/GenBank/DDBJ whole genome shotgun (WGS) entry which is preliminary data.</text>
</comment>
<dbReference type="Pfam" id="PF02636">
    <property type="entry name" value="Methyltransf_28"/>
    <property type="match status" value="1"/>
</dbReference>
<dbReference type="InterPro" id="IPR029063">
    <property type="entry name" value="SAM-dependent_MTases_sf"/>
</dbReference>
<dbReference type="GO" id="GO:0032259">
    <property type="term" value="P:methylation"/>
    <property type="evidence" value="ECO:0007669"/>
    <property type="project" value="UniProtKB-KW"/>
</dbReference>
<keyword evidence="4" id="KW-1185">Reference proteome</keyword>
<dbReference type="GO" id="GO:0035243">
    <property type="term" value="F:protein-arginine omega-N symmetric methyltransferase activity"/>
    <property type="evidence" value="ECO:0007669"/>
    <property type="project" value="TreeGrafter"/>
</dbReference>
<dbReference type="Proteomes" id="UP000190037">
    <property type="component" value="Unassembled WGS sequence"/>
</dbReference>
<dbReference type="SUPFAM" id="SSF53335">
    <property type="entry name" value="S-adenosyl-L-methionine-dependent methyltransferases"/>
    <property type="match status" value="1"/>
</dbReference>